<dbReference type="Gene3D" id="1.10.530.10">
    <property type="match status" value="1"/>
</dbReference>
<dbReference type="PANTHER" id="PTHR34408">
    <property type="entry name" value="FAMILY PROTEIN, PUTATIVE-RELATED"/>
    <property type="match status" value="1"/>
</dbReference>
<sequence>MARLRRSPPGTARSRLPRSQQPQPQPQRGGAPVTVTVALLRVAEVTNPEDYYAAIVDGLNASARRYGVDTALRLAHFLAQIGHESSFRATEENGRYSATRMREIFGCKGGRAQYDRNTDDCRLGDDGRPARLRPKLWTEQDLYAGNAERLLGYVYADRLGNGSEESGDGYRYRGRGLVQLTGKDNYLAFTAAHNARDAGDPRDFVADPDLLLSELKYAIESAFWYWDARKVNALADADDLEGVTRAVNGGLNGLEDRGARLARIKTALGI</sequence>
<dbReference type="EMBL" id="JBHRVV010000001">
    <property type="protein sequence ID" value="MFC3459601.1"/>
    <property type="molecule type" value="Genomic_DNA"/>
</dbReference>
<feature type="compositionally biased region" description="Low complexity" evidence="1">
    <location>
        <begin position="13"/>
        <end position="28"/>
    </location>
</feature>
<protein>
    <submittedName>
        <fullName evidence="2">Glycoside hydrolase family 19 protein</fullName>
    </submittedName>
</protein>
<evidence type="ECO:0000313" key="2">
    <source>
        <dbReference type="EMBL" id="MFC3459601.1"/>
    </source>
</evidence>
<keyword evidence="3" id="KW-1185">Reference proteome</keyword>
<feature type="region of interest" description="Disordered" evidence="1">
    <location>
        <begin position="1"/>
        <end position="31"/>
    </location>
</feature>
<name>A0ABV7PPY4_9BURK</name>
<dbReference type="InterPro" id="IPR052354">
    <property type="entry name" value="Cell_Wall_Dynamics_Protein"/>
</dbReference>
<reference evidence="3" key="1">
    <citation type="journal article" date="2019" name="Int. J. Syst. Evol. Microbiol.">
        <title>The Global Catalogue of Microorganisms (GCM) 10K type strain sequencing project: providing services to taxonomists for standard genome sequencing and annotation.</title>
        <authorList>
            <consortium name="The Broad Institute Genomics Platform"/>
            <consortium name="The Broad Institute Genome Sequencing Center for Infectious Disease"/>
            <person name="Wu L."/>
            <person name="Ma J."/>
        </authorList>
    </citation>
    <scope>NUCLEOTIDE SEQUENCE [LARGE SCALE GENOMIC DNA]</scope>
    <source>
        <strain evidence="3">CCM 7480</strain>
    </source>
</reference>
<accession>A0ABV7PPY4</accession>
<dbReference type="SUPFAM" id="SSF53955">
    <property type="entry name" value="Lysozyme-like"/>
    <property type="match status" value="1"/>
</dbReference>
<keyword evidence="2" id="KW-0378">Hydrolase</keyword>
<dbReference type="RefSeq" id="WP_312552814.1">
    <property type="nucleotide sequence ID" value="NZ_JBHRVV010000001.1"/>
</dbReference>
<comment type="caution">
    <text evidence="2">The sequence shown here is derived from an EMBL/GenBank/DDBJ whole genome shotgun (WGS) entry which is preliminary data.</text>
</comment>
<dbReference type="InterPro" id="IPR023346">
    <property type="entry name" value="Lysozyme-like_dom_sf"/>
</dbReference>
<proteinExistence type="predicted"/>
<evidence type="ECO:0000313" key="3">
    <source>
        <dbReference type="Proteomes" id="UP001595665"/>
    </source>
</evidence>
<dbReference type="PANTHER" id="PTHR34408:SF1">
    <property type="entry name" value="GLYCOSYL HYDROLASE FAMILY 19 DOMAIN-CONTAINING PROTEIN HI_1415"/>
    <property type="match status" value="1"/>
</dbReference>
<dbReference type="GO" id="GO:0016787">
    <property type="term" value="F:hydrolase activity"/>
    <property type="evidence" value="ECO:0007669"/>
    <property type="project" value="UniProtKB-KW"/>
</dbReference>
<dbReference type="Proteomes" id="UP001595665">
    <property type="component" value="Unassembled WGS sequence"/>
</dbReference>
<evidence type="ECO:0000256" key="1">
    <source>
        <dbReference type="SAM" id="MobiDB-lite"/>
    </source>
</evidence>
<gene>
    <name evidence="2" type="ORF">ACFOPH_15305</name>
</gene>
<organism evidence="2 3">
    <name type="scientific">Massilia haematophila</name>
    <dbReference type="NCBI Taxonomy" id="457923"/>
    <lineage>
        <taxon>Bacteria</taxon>
        <taxon>Pseudomonadati</taxon>
        <taxon>Pseudomonadota</taxon>
        <taxon>Betaproteobacteria</taxon>
        <taxon>Burkholderiales</taxon>
        <taxon>Oxalobacteraceae</taxon>
        <taxon>Telluria group</taxon>
        <taxon>Massilia</taxon>
    </lineage>
</organism>